<keyword evidence="2" id="KW-0175">Coiled coil</keyword>
<feature type="coiled-coil region" evidence="2">
    <location>
        <begin position="76"/>
        <end position="103"/>
    </location>
</feature>
<dbReference type="SMART" id="SM00422">
    <property type="entry name" value="HTH_MERR"/>
    <property type="match status" value="1"/>
</dbReference>
<dbReference type="PRINTS" id="PR00040">
    <property type="entry name" value="HTHMERR"/>
</dbReference>
<organism evidence="4">
    <name type="scientific">marine metagenome</name>
    <dbReference type="NCBI Taxonomy" id="408172"/>
    <lineage>
        <taxon>unclassified sequences</taxon>
        <taxon>metagenomes</taxon>
        <taxon>ecological metagenomes</taxon>
    </lineage>
</organism>
<dbReference type="SUPFAM" id="SSF46955">
    <property type="entry name" value="Putative DNA-binding domain"/>
    <property type="match status" value="1"/>
</dbReference>
<evidence type="ECO:0000313" key="4">
    <source>
        <dbReference type="EMBL" id="SUZ61780.1"/>
    </source>
</evidence>
<reference evidence="4" key="1">
    <citation type="submission" date="2018-05" db="EMBL/GenBank/DDBJ databases">
        <authorList>
            <person name="Lanie J.A."/>
            <person name="Ng W.-L."/>
            <person name="Kazmierczak K.M."/>
            <person name="Andrzejewski T.M."/>
            <person name="Davidsen T.M."/>
            <person name="Wayne K.J."/>
            <person name="Tettelin H."/>
            <person name="Glass J.I."/>
            <person name="Rusch D."/>
            <person name="Podicherti R."/>
            <person name="Tsui H.-C.T."/>
            <person name="Winkler M.E."/>
        </authorList>
    </citation>
    <scope>NUCLEOTIDE SEQUENCE</scope>
</reference>
<dbReference type="InterPro" id="IPR009061">
    <property type="entry name" value="DNA-bd_dom_put_sf"/>
</dbReference>
<dbReference type="GO" id="GO:0003677">
    <property type="term" value="F:DNA binding"/>
    <property type="evidence" value="ECO:0007669"/>
    <property type="project" value="UniProtKB-KW"/>
</dbReference>
<sequence>MSNRPRPDQAVYVISVAAELAGMHPQTLRIYERRGLVDPARTTGGNRRYSDFDIAMLQRIADLTAGGLNLEGVKRVLALEAEVARLEDEIEATRSEGTEAVAEVHRQYRRDLVPIRQSVTLYRRDRRS</sequence>
<dbReference type="NCBIfam" id="NF047375">
    <property type="entry name" value="HeatShock_HspR"/>
    <property type="match status" value="1"/>
</dbReference>
<dbReference type="InterPro" id="IPR047057">
    <property type="entry name" value="MerR_fam"/>
</dbReference>
<proteinExistence type="predicted"/>
<dbReference type="PROSITE" id="PS50937">
    <property type="entry name" value="HTH_MERR_2"/>
    <property type="match status" value="1"/>
</dbReference>
<protein>
    <recommendedName>
        <fullName evidence="3">HTH merR-type domain-containing protein</fullName>
    </recommendedName>
</protein>
<gene>
    <name evidence="4" type="ORF">METZ01_LOCUS14634</name>
</gene>
<evidence type="ECO:0000259" key="3">
    <source>
        <dbReference type="PROSITE" id="PS50937"/>
    </source>
</evidence>
<keyword evidence="1" id="KW-0238">DNA-binding</keyword>
<evidence type="ECO:0000256" key="1">
    <source>
        <dbReference type="ARBA" id="ARBA00023125"/>
    </source>
</evidence>
<dbReference type="EMBL" id="UINC01000826">
    <property type="protein sequence ID" value="SUZ61780.1"/>
    <property type="molecule type" value="Genomic_DNA"/>
</dbReference>
<evidence type="ECO:0000256" key="2">
    <source>
        <dbReference type="SAM" id="Coils"/>
    </source>
</evidence>
<dbReference type="PANTHER" id="PTHR30204:SF58">
    <property type="entry name" value="HTH-TYPE TRANSCRIPTIONAL REGULATOR YFMP"/>
    <property type="match status" value="1"/>
</dbReference>
<dbReference type="Gene3D" id="1.10.1660.10">
    <property type="match status" value="1"/>
</dbReference>
<dbReference type="Pfam" id="PF13411">
    <property type="entry name" value="MerR_1"/>
    <property type="match status" value="1"/>
</dbReference>
<name>A0A381P4I4_9ZZZZ</name>
<accession>A0A381P4I4</accession>
<dbReference type="PANTHER" id="PTHR30204">
    <property type="entry name" value="REDOX-CYCLING DRUG-SENSING TRANSCRIPTIONAL ACTIVATOR SOXR"/>
    <property type="match status" value="1"/>
</dbReference>
<dbReference type="InterPro" id="IPR000551">
    <property type="entry name" value="MerR-type_HTH_dom"/>
</dbReference>
<feature type="domain" description="HTH merR-type" evidence="3">
    <location>
        <begin position="11"/>
        <end position="79"/>
    </location>
</feature>
<dbReference type="AlphaFoldDB" id="A0A381P4I4"/>
<dbReference type="GO" id="GO:0003700">
    <property type="term" value="F:DNA-binding transcription factor activity"/>
    <property type="evidence" value="ECO:0007669"/>
    <property type="project" value="InterPro"/>
</dbReference>